<gene>
    <name evidence="2" type="ORF">L201_002077</name>
</gene>
<evidence type="ECO:0000313" key="3">
    <source>
        <dbReference type="Proteomes" id="UP001355207"/>
    </source>
</evidence>
<keyword evidence="3" id="KW-1185">Reference proteome</keyword>
<dbReference type="AlphaFoldDB" id="A0AAX4JP77"/>
<name>A0AAX4JP77_9TREE</name>
<reference evidence="2 3" key="1">
    <citation type="submission" date="2024-01" db="EMBL/GenBank/DDBJ databases">
        <title>Comparative genomics of Cryptococcus and Kwoniella reveals pathogenesis evolution and contrasting modes of karyotype evolution via chromosome fusion or intercentromeric recombination.</title>
        <authorList>
            <person name="Coelho M.A."/>
            <person name="David-Palma M."/>
            <person name="Shea T."/>
            <person name="Bowers K."/>
            <person name="McGinley-Smith S."/>
            <person name="Mohammad A.W."/>
            <person name="Gnirke A."/>
            <person name="Yurkov A.M."/>
            <person name="Nowrousian M."/>
            <person name="Sun S."/>
            <person name="Cuomo C.A."/>
            <person name="Heitman J."/>
        </authorList>
    </citation>
    <scope>NUCLEOTIDE SEQUENCE [LARGE SCALE GENOMIC DNA]</scope>
    <source>
        <strain evidence="2 3">CBS 6074</strain>
    </source>
</reference>
<dbReference type="EMBL" id="CP144099">
    <property type="protein sequence ID" value="WWC87191.1"/>
    <property type="molecule type" value="Genomic_DNA"/>
</dbReference>
<protein>
    <submittedName>
        <fullName evidence="2">Uncharacterized protein</fullName>
    </submittedName>
</protein>
<dbReference type="GeneID" id="91092749"/>
<dbReference type="RefSeq" id="XP_066073954.1">
    <property type="nucleotide sequence ID" value="XM_066217857.1"/>
</dbReference>
<organism evidence="2 3">
    <name type="scientific">Kwoniella dendrophila CBS 6074</name>
    <dbReference type="NCBI Taxonomy" id="1295534"/>
    <lineage>
        <taxon>Eukaryota</taxon>
        <taxon>Fungi</taxon>
        <taxon>Dikarya</taxon>
        <taxon>Basidiomycota</taxon>
        <taxon>Agaricomycotina</taxon>
        <taxon>Tremellomycetes</taxon>
        <taxon>Tremellales</taxon>
        <taxon>Cryptococcaceae</taxon>
        <taxon>Kwoniella</taxon>
    </lineage>
</organism>
<evidence type="ECO:0000313" key="2">
    <source>
        <dbReference type="EMBL" id="WWC87191.1"/>
    </source>
</evidence>
<evidence type="ECO:0000256" key="1">
    <source>
        <dbReference type="SAM" id="MobiDB-lite"/>
    </source>
</evidence>
<feature type="compositionally biased region" description="Basic and acidic residues" evidence="1">
    <location>
        <begin position="48"/>
        <end position="59"/>
    </location>
</feature>
<sequence length="390" mass="43797">MSIQLIASRSLKNLMPRALLQMRIIPRQVVHPVGISVRFNSTNTKKSSGNEKNEKKDAARSSNSKGSDGKSGRTAKPLRSSVKTLNLLLQKLKEQNEWVKTNKIPDPSAAELQKWSSNPVFPVEYQPTVANWCSNHATFLKDLPSAGKDAVCHALEIACRDAWKSVFKRGRNRRSSGKTSYHSPRSGKRRSYKKVHDHLKEFSRLVRFARDDKRGVNCQLESLRRANDIFMLTLRISNAIKGAIFFYRNLRTGRFESVLMLTPAHKEGRDLTRLARAELPKVSPKVFHDPKVEAEIRNHMLKIIKTVFPNANVGSTREGIYDASGAATVGGRKGTTTTLHFSDETPVDKKDETENKAEETEIIRAAERMAEGVLENEVDDAIMNSTESSD</sequence>
<feature type="region of interest" description="Disordered" evidence="1">
    <location>
        <begin position="170"/>
        <end position="194"/>
    </location>
</feature>
<accession>A0AAX4JP77</accession>
<feature type="region of interest" description="Disordered" evidence="1">
    <location>
        <begin position="40"/>
        <end position="77"/>
    </location>
</feature>
<dbReference type="Proteomes" id="UP001355207">
    <property type="component" value="Chromosome 2"/>
</dbReference>
<proteinExistence type="predicted"/>
<feature type="compositionally biased region" description="Basic residues" evidence="1">
    <location>
        <begin position="185"/>
        <end position="194"/>
    </location>
</feature>